<evidence type="ECO:0000256" key="1">
    <source>
        <dbReference type="SAM" id="MobiDB-lite"/>
    </source>
</evidence>
<organism evidence="2 3">
    <name type="scientific">Dryococelus australis</name>
    <dbReference type="NCBI Taxonomy" id="614101"/>
    <lineage>
        <taxon>Eukaryota</taxon>
        <taxon>Metazoa</taxon>
        <taxon>Ecdysozoa</taxon>
        <taxon>Arthropoda</taxon>
        <taxon>Hexapoda</taxon>
        <taxon>Insecta</taxon>
        <taxon>Pterygota</taxon>
        <taxon>Neoptera</taxon>
        <taxon>Polyneoptera</taxon>
        <taxon>Phasmatodea</taxon>
        <taxon>Verophasmatodea</taxon>
        <taxon>Anareolatae</taxon>
        <taxon>Phasmatidae</taxon>
        <taxon>Eurycanthinae</taxon>
        <taxon>Dryococelus</taxon>
    </lineage>
</organism>
<comment type="caution">
    <text evidence="2">The sequence shown here is derived from an EMBL/GenBank/DDBJ whole genome shotgun (WGS) entry which is preliminary data.</text>
</comment>
<feature type="region of interest" description="Disordered" evidence="1">
    <location>
        <begin position="266"/>
        <end position="292"/>
    </location>
</feature>
<evidence type="ECO:0000313" key="3">
    <source>
        <dbReference type="Proteomes" id="UP001159363"/>
    </source>
</evidence>
<dbReference type="EMBL" id="JARBHB010000002">
    <property type="protein sequence ID" value="KAJ8894339.1"/>
    <property type="molecule type" value="Genomic_DNA"/>
</dbReference>
<accession>A0ABQ9IDM1</accession>
<proteinExistence type="predicted"/>
<name>A0ABQ9IDM1_9NEOP</name>
<protein>
    <submittedName>
        <fullName evidence="2">Uncharacterized protein</fullName>
    </submittedName>
</protein>
<gene>
    <name evidence="2" type="ORF">PR048_006965</name>
</gene>
<reference evidence="2 3" key="1">
    <citation type="submission" date="2023-02" db="EMBL/GenBank/DDBJ databases">
        <title>LHISI_Scaffold_Assembly.</title>
        <authorList>
            <person name="Stuart O.P."/>
            <person name="Cleave R."/>
            <person name="Magrath M.J.L."/>
            <person name="Mikheyev A.S."/>
        </authorList>
    </citation>
    <scope>NUCLEOTIDE SEQUENCE [LARGE SCALE GENOMIC DNA]</scope>
    <source>
        <strain evidence="2">Daus_M_001</strain>
        <tissue evidence="2">Leg muscle</tissue>
    </source>
</reference>
<dbReference type="Proteomes" id="UP001159363">
    <property type="component" value="Chromosome 2"/>
</dbReference>
<evidence type="ECO:0000313" key="2">
    <source>
        <dbReference type="EMBL" id="KAJ8894339.1"/>
    </source>
</evidence>
<keyword evidence="3" id="KW-1185">Reference proteome</keyword>
<sequence length="424" mass="45665">MVIGGANEGHPTKPALLVDPVPLVADLELRPGNFTNVRSWGIFMILPHFLLYLGQLPYSVPLAVFARNDLLGAGSPRSAKAGLWDASPVTSDLHISAPRKQSSDTHGTPYDRVKRCWERKKIIRVSERCVSEIGRGTCVCGAKRLAIFLCSGGTAGLLSRSPPSPETRRLLGYVAYPSDPTASPCESRKSRLIKEVAYVIGVMIYGWNCTPESRVQLLSVTSSTKNIYVVPAVMTEHYDGAKPMRAKWGKYEGGWGKREIPEKIRRPAASSSTVPTCGNPGATPPGIEPGSSPRWSAVAERLACSPPTKANRVQSPAGSLPDFRTWESFRTMPLVGGVFSGISVPQSPSSALKTSLLRAAQISSLPLSISSFTDPTVSSGFNRWFGCDVCCSVNNHETLNFAVVLAARGCDYSPAVIAGKYWKG</sequence>